<dbReference type="AlphaFoldDB" id="A0A8X6N6V3"/>
<reference evidence="1" key="1">
    <citation type="submission" date="2020-08" db="EMBL/GenBank/DDBJ databases">
        <title>Multicomponent nature underlies the extraordinary mechanical properties of spider dragline silk.</title>
        <authorList>
            <person name="Kono N."/>
            <person name="Nakamura H."/>
            <person name="Mori M."/>
            <person name="Yoshida Y."/>
            <person name="Ohtoshi R."/>
            <person name="Malay A.D."/>
            <person name="Moran D.A.P."/>
            <person name="Tomita M."/>
            <person name="Numata K."/>
            <person name="Arakawa K."/>
        </authorList>
    </citation>
    <scope>NUCLEOTIDE SEQUENCE</scope>
</reference>
<sequence>MVQGRLRNNSLFLRTELLCRSRFSSTVKIRCKNGMASYRNKKTNKQTHGSYAADPASSLSIHEEPEFPAFIIFLCDDDDPELYTMDNQYPMIIPQSFDEDLNPPSPSGYHHLILGIVFFVRHL</sequence>
<proteinExistence type="predicted"/>
<keyword evidence="2" id="KW-1185">Reference proteome</keyword>
<dbReference type="Proteomes" id="UP000887013">
    <property type="component" value="Unassembled WGS sequence"/>
</dbReference>
<evidence type="ECO:0000313" key="2">
    <source>
        <dbReference type="Proteomes" id="UP000887013"/>
    </source>
</evidence>
<accession>A0A8X6N6V3</accession>
<gene>
    <name evidence="1" type="ORF">NPIL_546161</name>
</gene>
<comment type="caution">
    <text evidence="1">The sequence shown here is derived from an EMBL/GenBank/DDBJ whole genome shotgun (WGS) entry which is preliminary data.</text>
</comment>
<protein>
    <submittedName>
        <fullName evidence="1">Uncharacterized protein</fullName>
    </submittedName>
</protein>
<dbReference type="EMBL" id="BMAW01054716">
    <property type="protein sequence ID" value="GFS97627.1"/>
    <property type="molecule type" value="Genomic_DNA"/>
</dbReference>
<organism evidence="1 2">
    <name type="scientific">Nephila pilipes</name>
    <name type="common">Giant wood spider</name>
    <name type="synonym">Nephila maculata</name>
    <dbReference type="NCBI Taxonomy" id="299642"/>
    <lineage>
        <taxon>Eukaryota</taxon>
        <taxon>Metazoa</taxon>
        <taxon>Ecdysozoa</taxon>
        <taxon>Arthropoda</taxon>
        <taxon>Chelicerata</taxon>
        <taxon>Arachnida</taxon>
        <taxon>Araneae</taxon>
        <taxon>Araneomorphae</taxon>
        <taxon>Entelegynae</taxon>
        <taxon>Araneoidea</taxon>
        <taxon>Nephilidae</taxon>
        <taxon>Nephila</taxon>
    </lineage>
</organism>
<evidence type="ECO:0000313" key="1">
    <source>
        <dbReference type="EMBL" id="GFS97627.1"/>
    </source>
</evidence>
<name>A0A8X6N6V3_NEPPI</name>